<feature type="domain" description="Cupin type-2" evidence="1">
    <location>
        <begin position="43"/>
        <end position="110"/>
    </location>
</feature>
<dbReference type="PANTHER" id="PTHR37694:SF1">
    <property type="entry name" value="SLR8022 PROTEIN"/>
    <property type="match status" value="1"/>
</dbReference>
<protein>
    <submittedName>
        <fullName evidence="2">Cupin</fullName>
    </submittedName>
</protein>
<dbReference type="CDD" id="cd02230">
    <property type="entry name" value="cupin_HP0902-like"/>
    <property type="match status" value="1"/>
</dbReference>
<dbReference type="KEGG" id="fwa:DCMF_12355"/>
<evidence type="ECO:0000259" key="1">
    <source>
        <dbReference type="Pfam" id="PF07883"/>
    </source>
</evidence>
<dbReference type="RefSeq" id="WP_148134718.1">
    <property type="nucleotide sequence ID" value="NZ_CP017634.1"/>
</dbReference>
<dbReference type="AlphaFoldDB" id="A0A3G1KTI2"/>
<sequence length="113" mass="12118">MADKILKNIDFEKVLDMASLVAYQEGQIVSRTLVQNKAVSITLFAFDTGEEISAHESKGDALVYILDGSAFITIAGKAYTIEAGQSIVMPAGIPHAVEAAAQFKMLLTVIFPV</sequence>
<reference evidence="2 3" key="1">
    <citation type="submission" date="2016-10" db="EMBL/GenBank/DDBJ databases">
        <title>Complete Genome Sequence of Peptococcaceae strain DCMF.</title>
        <authorList>
            <person name="Edwards R.J."/>
            <person name="Holland S.I."/>
            <person name="Deshpande N.P."/>
            <person name="Wong Y.K."/>
            <person name="Ertan H."/>
            <person name="Manefield M."/>
            <person name="Russell T.L."/>
            <person name="Lee M.J."/>
        </authorList>
    </citation>
    <scope>NUCLEOTIDE SEQUENCE [LARGE SCALE GENOMIC DNA]</scope>
    <source>
        <strain evidence="2 3">DCMF</strain>
    </source>
</reference>
<dbReference type="EMBL" id="CP017634">
    <property type="protein sequence ID" value="ATW25465.1"/>
    <property type="molecule type" value="Genomic_DNA"/>
</dbReference>
<dbReference type="Proteomes" id="UP000323521">
    <property type="component" value="Chromosome"/>
</dbReference>
<evidence type="ECO:0000313" key="3">
    <source>
        <dbReference type="Proteomes" id="UP000323521"/>
    </source>
</evidence>
<dbReference type="InterPro" id="IPR011051">
    <property type="entry name" value="RmlC_Cupin_sf"/>
</dbReference>
<proteinExistence type="predicted"/>
<dbReference type="InterPro" id="IPR013096">
    <property type="entry name" value="Cupin_2"/>
</dbReference>
<dbReference type="InterPro" id="IPR014710">
    <property type="entry name" value="RmlC-like_jellyroll"/>
</dbReference>
<dbReference type="PANTHER" id="PTHR37694">
    <property type="entry name" value="SLR8022 PROTEIN"/>
    <property type="match status" value="1"/>
</dbReference>
<keyword evidence="3" id="KW-1185">Reference proteome</keyword>
<dbReference type="SUPFAM" id="SSF51182">
    <property type="entry name" value="RmlC-like cupins"/>
    <property type="match status" value="1"/>
</dbReference>
<dbReference type="Pfam" id="PF07883">
    <property type="entry name" value="Cupin_2"/>
    <property type="match status" value="1"/>
</dbReference>
<name>A0A3G1KTI2_FORW1</name>
<accession>A0A3G1KTI2</accession>
<dbReference type="Gene3D" id="2.60.120.10">
    <property type="entry name" value="Jelly Rolls"/>
    <property type="match status" value="1"/>
</dbReference>
<organism evidence="2 3">
    <name type="scientific">Formimonas warabiya</name>
    <dbReference type="NCBI Taxonomy" id="1761012"/>
    <lineage>
        <taxon>Bacteria</taxon>
        <taxon>Bacillati</taxon>
        <taxon>Bacillota</taxon>
        <taxon>Clostridia</taxon>
        <taxon>Eubacteriales</taxon>
        <taxon>Peptococcaceae</taxon>
        <taxon>Candidatus Formimonas</taxon>
    </lineage>
</organism>
<evidence type="ECO:0000313" key="2">
    <source>
        <dbReference type="EMBL" id="ATW25465.1"/>
    </source>
</evidence>
<dbReference type="OrthoDB" id="9793184at2"/>
<gene>
    <name evidence="2" type="ORF">DCMF_12355</name>
</gene>